<proteinExistence type="inferred from homology"/>
<feature type="compositionally biased region" description="Polar residues" evidence="7">
    <location>
        <begin position="1"/>
        <end position="12"/>
    </location>
</feature>
<dbReference type="PROSITE" id="PS00678">
    <property type="entry name" value="WD_REPEATS_1"/>
    <property type="match status" value="1"/>
</dbReference>
<dbReference type="SUPFAM" id="SSF50978">
    <property type="entry name" value="WD40 repeat-like"/>
    <property type="match status" value="1"/>
</dbReference>
<evidence type="ECO:0000256" key="5">
    <source>
        <dbReference type="ARBA" id="ARBA00023163"/>
    </source>
</evidence>
<keyword evidence="2 6" id="KW-0853">WD repeat</keyword>
<comment type="caution">
    <text evidence="8">The sequence shown here is derived from an EMBL/GenBank/DDBJ whole genome shotgun (WGS) entry which is preliminary data.</text>
</comment>
<name>A0A367KV25_RHIST</name>
<evidence type="ECO:0000256" key="4">
    <source>
        <dbReference type="ARBA" id="ARBA00023015"/>
    </source>
</evidence>
<dbReference type="Proteomes" id="UP000253551">
    <property type="component" value="Unassembled WGS sequence"/>
</dbReference>
<dbReference type="EMBL" id="PJQM01000251">
    <property type="protein sequence ID" value="RCI06014.1"/>
    <property type="molecule type" value="Genomic_DNA"/>
</dbReference>
<feature type="repeat" description="WD" evidence="6">
    <location>
        <begin position="157"/>
        <end position="199"/>
    </location>
</feature>
<evidence type="ECO:0000256" key="1">
    <source>
        <dbReference type="ARBA" id="ARBA00008075"/>
    </source>
</evidence>
<dbReference type="InterPro" id="IPR001680">
    <property type="entry name" value="WD40_rpt"/>
</dbReference>
<keyword evidence="3" id="KW-0677">Repeat</keyword>
<dbReference type="PANTHER" id="PTHR10253">
    <property type="entry name" value="POLYCOMB PROTEIN"/>
    <property type="match status" value="1"/>
</dbReference>
<evidence type="ECO:0000256" key="7">
    <source>
        <dbReference type="SAM" id="MobiDB-lite"/>
    </source>
</evidence>
<dbReference type="InterPro" id="IPR019775">
    <property type="entry name" value="WD40_repeat_CS"/>
</dbReference>
<keyword evidence="9" id="KW-1185">Reference proteome</keyword>
<dbReference type="InterPro" id="IPR036322">
    <property type="entry name" value="WD40_repeat_dom_sf"/>
</dbReference>
<dbReference type="AlphaFoldDB" id="A0A367KV25"/>
<reference evidence="8 9" key="1">
    <citation type="journal article" date="2018" name="G3 (Bethesda)">
        <title>Phylogenetic and Phylogenomic Definition of Rhizopus Species.</title>
        <authorList>
            <person name="Gryganskyi A.P."/>
            <person name="Golan J."/>
            <person name="Dolatabadi S."/>
            <person name="Mondo S."/>
            <person name="Robb S."/>
            <person name="Idnurm A."/>
            <person name="Muszewska A."/>
            <person name="Steczkiewicz K."/>
            <person name="Masonjones S."/>
            <person name="Liao H.L."/>
            <person name="Gajdeczka M.T."/>
            <person name="Anike F."/>
            <person name="Vuek A."/>
            <person name="Anishchenko I.M."/>
            <person name="Voigt K."/>
            <person name="de Hoog G.S."/>
            <person name="Smith M.E."/>
            <person name="Heitman J."/>
            <person name="Vilgalys R."/>
            <person name="Stajich J.E."/>
        </authorList>
    </citation>
    <scope>NUCLEOTIDE SEQUENCE [LARGE SCALE GENOMIC DNA]</scope>
    <source>
        <strain evidence="8 9">LSU 92-RS-03</strain>
    </source>
</reference>
<gene>
    <name evidence="8" type="ORF">CU098_011719</name>
</gene>
<feature type="region of interest" description="Disordered" evidence="7">
    <location>
        <begin position="1"/>
        <end position="21"/>
    </location>
</feature>
<organism evidence="8 9">
    <name type="scientific">Rhizopus stolonifer</name>
    <name type="common">Rhizopus nigricans</name>
    <dbReference type="NCBI Taxonomy" id="4846"/>
    <lineage>
        <taxon>Eukaryota</taxon>
        <taxon>Fungi</taxon>
        <taxon>Fungi incertae sedis</taxon>
        <taxon>Mucoromycota</taxon>
        <taxon>Mucoromycotina</taxon>
        <taxon>Mucoromycetes</taxon>
        <taxon>Mucorales</taxon>
        <taxon>Mucorineae</taxon>
        <taxon>Rhizopodaceae</taxon>
        <taxon>Rhizopus</taxon>
    </lineage>
</organism>
<dbReference type="Pfam" id="PF00400">
    <property type="entry name" value="WD40"/>
    <property type="match status" value="2"/>
</dbReference>
<dbReference type="STRING" id="4846.A0A367KV25"/>
<accession>A0A367KV25</accession>
<keyword evidence="4" id="KW-0805">Transcription regulation</keyword>
<protein>
    <submittedName>
        <fullName evidence="8">Uncharacterized protein</fullName>
    </submittedName>
</protein>
<dbReference type="InterPro" id="IPR015943">
    <property type="entry name" value="WD40/YVTN_repeat-like_dom_sf"/>
</dbReference>
<comment type="similarity">
    <text evidence="1">Belongs to the WD repeat ESC family.</text>
</comment>
<evidence type="ECO:0000256" key="2">
    <source>
        <dbReference type="ARBA" id="ARBA00022574"/>
    </source>
</evidence>
<keyword evidence="5" id="KW-0804">Transcription</keyword>
<evidence type="ECO:0000256" key="6">
    <source>
        <dbReference type="PROSITE-ProRule" id="PRU00221"/>
    </source>
</evidence>
<evidence type="ECO:0000313" key="9">
    <source>
        <dbReference type="Proteomes" id="UP000253551"/>
    </source>
</evidence>
<dbReference type="Gene3D" id="2.130.10.10">
    <property type="entry name" value="YVTN repeat-like/Quinoprotein amine dehydrogenase"/>
    <property type="match status" value="1"/>
</dbReference>
<dbReference type="OrthoDB" id="7318948at2759"/>
<dbReference type="PROSITE" id="PS50082">
    <property type="entry name" value="WD_REPEATS_2"/>
    <property type="match status" value="1"/>
</dbReference>
<dbReference type="SMART" id="SM00320">
    <property type="entry name" value="WD40"/>
    <property type="match status" value="5"/>
</dbReference>
<sequence length="386" mass="43633">MSTSNQNTSEPTHLSRDQRQEHVFGNMRLRRIVKENHGRDINQLSFFFNNKNFSAPSGLDLNKTFDKRGAVQRNSTDTSNILATVGGCELSVYDNEHCGDHLDIMSNFDITSDDGINRELHTFCWLYRPGDACLAAAGVDGLIHILSLADSQEIKTLEGHTKTVHDLQSHPQNDNIILSTSKDGSIRLWDVDEEKCLAIFEYDATVLCFHPSGINFVSGNSRGELREWQIPSIIDVEDEPITVSKKNSRLLKKMHGDSYIDCIRFANNNVLSKSINGKLEYWELDTGKTLRSIRLRSGENYSRFDVSLDEVYACVGTSQGSLFIYNLHTGTMVSELGHRRSTKAIRCCAFSRDCRQVVSAGEDGLIMRYDYIDDDTLAEWANWKKV</sequence>
<evidence type="ECO:0000313" key="8">
    <source>
        <dbReference type="EMBL" id="RCI06014.1"/>
    </source>
</evidence>
<dbReference type="InterPro" id="IPR051243">
    <property type="entry name" value="PcG_WD-repeat"/>
</dbReference>
<dbReference type="PROSITE" id="PS50294">
    <property type="entry name" value="WD_REPEATS_REGION"/>
    <property type="match status" value="1"/>
</dbReference>
<evidence type="ECO:0000256" key="3">
    <source>
        <dbReference type="ARBA" id="ARBA00022737"/>
    </source>
</evidence>